<keyword evidence="4 7" id="KW-0276">Fatty acid metabolism</keyword>
<dbReference type="NCBIfam" id="NF002150">
    <property type="entry name" value="PRK00982.1-4"/>
    <property type="match status" value="1"/>
</dbReference>
<reference evidence="9 10" key="1">
    <citation type="submission" date="2016-10" db="EMBL/GenBank/DDBJ databases">
        <authorList>
            <person name="de Groot N.N."/>
        </authorList>
    </citation>
    <scope>NUCLEOTIDE SEQUENCE [LARGE SCALE GENOMIC DNA]</scope>
    <source>
        <strain evidence="9 10">DSM 15695</strain>
    </source>
</reference>
<dbReference type="Pfam" id="PF00550">
    <property type="entry name" value="PP-binding"/>
    <property type="match status" value="1"/>
</dbReference>
<protein>
    <recommendedName>
        <fullName evidence="7">Acyl carrier protein</fullName>
        <shortName evidence="7">ACP</shortName>
    </recommendedName>
</protein>
<evidence type="ECO:0000256" key="7">
    <source>
        <dbReference type="HAMAP-Rule" id="MF_01217"/>
    </source>
</evidence>
<proteinExistence type="inferred from homology"/>
<dbReference type="PROSITE" id="PS00012">
    <property type="entry name" value="PHOSPHOPANTETHEINE"/>
    <property type="match status" value="1"/>
</dbReference>
<keyword evidence="1 7" id="KW-0596">Phosphopantetheine</keyword>
<dbReference type="HAMAP" id="MF_01217">
    <property type="entry name" value="Acyl_carrier"/>
    <property type="match status" value="1"/>
</dbReference>
<evidence type="ECO:0000259" key="8">
    <source>
        <dbReference type="PROSITE" id="PS50075"/>
    </source>
</evidence>
<feature type="domain" description="Carrier" evidence="8">
    <location>
        <begin position="5"/>
        <end position="79"/>
    </location>
</feature>
<comment type="PTM">
    <text evidence="7">4'-phosphopantetheine is transferred from CoA to a specific serine of apo-ACP by AcpS. This modification is essential for activity because fatty acids are bound in thioester linkage to the sulfhydryl of the prosthetic group.</text>
</comment>
<dbReference type="PANTHER" id="PTHR20863">
    <property type="entry name" value="ACYL CARRIER PROTEIN"/>
    <property type="match status" value="1"/>
</dbReference>
<keyword evidence="7" id="KW-0963">Cytoplasm</keyword>
<organism evidence="9 10">
    <name type="scientific">Ignavigranum ruoffiae</name>
    <dbReference type="NCBI Taxonomy" id="89093"/>
    <lineage>
        <taxon>Bacteria</taxon>
        <taxon>Bacillati</taxon>
        <taxon>Bacillota</taxon>
        <taxon>Bacilli</taxon>
        <taxon>Lactobacillales</taxon>
        <taxon>Aerococcaceae</taxon>
        <taxon>Ignavigranum</taxon>
    </lineage>
</organism>
<comment type="function">
    <text evidence="7">Carrier of the growing fatty acid chain in fatty acid biosynthesis.</text>
</comment>
<dbReference type="GO" id="GO:0009245">
    <property type="term" value="P:lipid A biosynthetic process"/>
    <property type="evidence" value="ECO:0007669"/>
    <property type="project" value="TreeGrafter"/>
</dbReference>
<evidence type="ECO:0000256" key="4">
    <source>
        <dbReference type="ARBA" id="ARBA00022832"/>
    </source>
</evidence>
<keyword evidence="3 7" id="KW-0597">Phosphoprotein</keyword>
<dbReference type="GO" id="GO:0000036">
    <property type="term" value="F:acyl carrier activity"/>
    <property type="evidence" value="ECO:0007669"/>
    <property type="project" value="UniProtKB-UniRule"/>
</dbReference>
<dbReference type="InterPro" id="IPR003231">
    <property type="entry name" value="ACP"/>
</dbReference>
<comment type="similarity">
    <text evidence="7">Belongs to the acyl carrier protein (ACP) family.</text>
</comment>
<dbReference type="PROSITE" id="PS50075">
    <property type="entry name" value="CARRIER"/>
    <property type="match status" value="1"/>
</dbReference>
<dbReference type="Gene3D" id="1.10.1200.10">
    <property type="entry name" value="ACP-like"/>
    <property type="match status" value="1"/>
</dbReference>
<feature type="modified residue" description="O-(pantetheine 4'-phosphoryl)serine" evidence="7">
    <location>
        <position position="39"/>
    </location>
</feature>
<keyword evidence="2 7" id="KW-0444">Lipid biosynthesis</keyword>
<dbReference type="InterPro" id="IPR036736">
    <property type="entry name" value="ACP-like_sf"/>
</dbReference>
<comment type="pathway">
    <text evidence="7">Lipid metabolism; fatty acid biosynthesis.</text>
</comment>
<dbReference type="Proteomes" id="UP000198833">
    <property type="component" value="Unassembled WGS sequence"/>
</dbReference>
<dbReference type="GO" id="GO:0000035">
    <property type="term" value="F:acyl binding"/>
    <property type="evidence" value="ECO:0007669"/>
    <property type="project" value="TreeGrafter"/>
</dbReference>
<dbReference type="AlphaFoldDB" id="A0A1H8YZN5"/>
<sequence length="79" mass="9068">MDGNQNIFMVIRQLLVDRFGLQEEDITPDLHLAEVGADSLDIIELVMEVESKYNIQFSDKQIAEIQTIGEVVNYIEELK</sequence>
<dbReference type="GO" id="GO:0016020">
    <property type="term" value="C:membrane"/>
    <property type="evidence" value="ECO:0007669"/>
    <property type="project" value="GOC"/>
</dbReference>
<keyword evidence="5 7" id="KW-0443">Lipid metabolism</keyword>
<keyword evidence="6 7" id="KW-0275">Fatty acid biosynthesis</keyword>
<accession>A0A1H8YZN5</accession>
<dbReference type="PANTHER" id="PTHR20863:SF76">
    <property type="entry name" value="CARRIER DOMAIN-CONTAINING PROTEIN"/>
    <property type="match status" value="1"/>
</dbReference>
<evidence type="ECO:0000256" key="6">
    <source>
        <dbReference type="ARBA" id="ARBA00023160"/>
    </source>
</evidence>
<name>A0A1H8YZN5_9LACT</name>
<evidence type="ECO:0000256" key="5">
    <source>
        <dbReference type="ARBA" id="ARBA00023098"/>
    </source>
</evidence>
<comment type="subcellular location">
    <subcellularLocation>
        <location evidence="7">Cytoplasm</location>
    </subcellularLocation>
</comment>
<evidence type="ECO:0000256" key="1">
    <source>
        <dbReference type="ARBA" id="ARBA00022450"/>
    </source>
</evidence>
<evidence type="ECO:0000256" key="3">
    <source>
        <dbReference type="ARBA" id="ARBA00022553"/>
    </source>
</evidence>
<evidence type="ECO:0000256" key="2">
    <source>
        <dbReference type="ARBA" id="ARBA00022516"/>
    </source>
</evidence>
<dbReference type="UniPathway" id="UPA00094"/>
<dbReference type="EMBL" id="FOEN01000001">
    <property type="protein sequence ID" value="SEP57586.1"/>
    <property type="molecule type" value="Genomic_DNA"/>
</dbReference>
<dbReference type="InterPro" id="IPR006162">
    <property type="entry name" value="Ppantetheine_attach_site"/>
</dbReference>
<keyword evidence="10" id="KW-1185">Reference proteome</keyword>
<dbReference type="STRING" id="89093.SAMN04488558_10192"/>
<evidence type="ECO:0000313" key="10">
    <source>
        <dbReference type="Proteomes" id="UP000198833"/>
    </source>
</evidence>
<dbReference type="InterPro" id="IPR009081">
    <property type="entry name" value="PP-bd_ACP"/>
</dbReference>
<gene>
    <name evidence="7" type="primary">acpP</name>
    <name evidence="9" type="ORF">SAMN04488558_10192</name>
</gene>
<dbReference type="SUPFAM" id="SSF47336">
    <property type="entry name" value="ACP-like"/>
    <property type="match status" value="1"/>
</dbReference>
<dbReference type="GO" id="GO:0005829">
    <property type="term" value="C:cytosol"/>
    <property type="evidence" value="ECO:0007669"/>
    <property type="project" value="TreeGrafter"/>
</dbReference>
<evidence type="ECO:0000313" key="9">
    <source>
        <dbReference type="EMBL" id="SEP57586.1"/>
    </source>
</evidence>